<accession>R1H6I4</accession>
<organism evidence="2 3">
    <name type="scientific">Aeromonas molluscorum 848</name>
    <dbReference type="NCBI Taxonomy" id="1268236"/>
    <lineage>
        <taxon>Bacteria</taxon>
        <taxon>Pseudomonadati</taxon>
        <taxon>Pseudomonadota</taxon>
        <taxon>Gammaproteobacteria</taxon>
        <taxon>Aeromonadales</taxon>
        <taxon>Aeromonadaceae</taxon>
        <taxon>Aeromonas</taxon>
    </lineage>
</organism>
<sequence length="110" mass="12437">MPRFTPGDHLVTARFGYTHHGLYVGDGLVIHYQGADLGLPGEIVMTSLDGFSDNKPVWYKPYPVRLHDRTESIERARTRLGEHQYDVLFSNCEVTVHRQGLDVHNSEGMG</sequence>
<dbReference type="EMBL" id="AQGQ01000138">
    <property type="protein sequence ID" value="EOD54064.1"/>
    <property type="molecule type" value="Genomic_DNA"/>
</dbReference>
<dbReference type="Gene3D" id="3.90.1720.10">
    <property type="entry name" value="endopeptidase domain like (from Nostoc punctiforme)"/>
    <property type="match status" value="1"/>
</dbReference>
<dbReference type="PROSITE" id="PS51934">
    <property type="entry name" value="LRAT"/>
    <property type="match status" value="1"/>
</dbReference>
<dbReference type="OrthoDB" id="9812095at2"/>
<dbReference type="InterPro" id="IPR007053">
    <property type="entry name" value="LRAT_dom"/>
</dbReference>
<feature type="domain" description="LRAT" evidence="1">
    <location>
        <begin position="9"/>
        <end position="108"/>
    </location>
</feature>
<name>R1H6I4_9GAMM</name>
<dbReference type="RefSeq" id="WP_005906660.1">
    <property type="nucleotide sequence ID" value="NZ_AQGQ01000138.1"/>
</dbReference>
<reference evidence="2 3" key="1">
    <citation type="journal article" date="2013" name="Genome Announc.">
        <title>Draft Genome Sequence of Aeromonas molluscorum Strain 848TT, Isolated from Bivalve Molluscs.</title>
        <authorList>
            <person name="Spataro N."/>
            <person name="Farfan M."/>
            <person name="Albarral V."/>
            <person name="Sanglas A."/>
            <person name="Loren J.G."/>
            <person name="Fuste M.C."/>
            <person name="Bosch E."/>
        </authorList>
    </citation>
    <scope>NUCLEOTIDE SEQUENCE [LARGE SCALE GENOMIC DNA]</scope>
    <source>
        <strain evidence="2 3">848</strain>
    </source>
</reference>
<dbReference type="Pfam" id="PF04970">
    <property type="entry name" value="LRAT"/>
    <property type="match status" value="1"/>
</dbReference>
<gene>
    <name evidence="2" type="ORF">G113_16335</name>
</gene>
<comment type="caution">
    <text evidence="2">The sequence shown here is derived from an EMBL/GenBank/DDBJ whole genome shotgun (WGS) entry which is preliminary data.</text>
</comment>
<evidence type="ECO:0000259" key="1">
    <source>
        <dbReference type="PROSITE" id="PS51934"/>
    </source>
</evidence>
<proteinExistence type="predicted"/>
<dbReference type="Proteomes" id="UP000013526">
    <property type="component" value="Unassembled WGS sequence"/>
</dbReference>
<keyword evidence="3" id="KW-1185">Reference proteome</keyword>
<protein>
    <recommendedName>
        <fullName evidence="1">LRAT domain-containing protein</fullName>
    </recommendedName>
</protein>
<evidence type="ECO:0000313" key="3">
    <source>
        <dbReference type="Proteomes" id="UP000013526"/>
    </source>
</evidence>
<dbReference type="AlphaFoldDB" id="R1H6I4"/>
<evidence type="ECO:0000313" key="2">
    <source>
        <dbReference type="EMBL" id="EOD54064.1"/>
    </source>
</evidence>